<dbReference type="InterPro" id="IPR055211">
    <property type="entry name" value="KH_PNO1_2nd"/>
</dbReference>
<evidence type="ECO:0000259" key="2">
    <source>
        <dbReference type="Pfam" id="PF22891"/>
    </source>
</evidence>
<evidence type="ECO:0000313" key="4">
    <source>
        <dbReference type="Proteomes" id="UP000243670"/>
    </source>
</evidence>
<protein>
    <submittedName>
        <fullName evidence="3">RNA binding domain (KH domain)-containing protein</fullName>
    </submittedName>
</protein>
<dbReference type="PANTHER" id="PTHR12826:SF13">
    <property type="entry name" value="RNA-BINDING PROTEIN PNO1"/>
    <property type="match status" value="1"/>
</dbReference>
<dbReference type="Proteomes" id="UP000243670">
    <property type="component" value="Nucleomorph 1"/>
</dbReference>
<dbReference type="EMBL" id="CP006627">
    <property type="protein sequence ID" value="AIB09546.1"/>
    <property type="molecule type" value="Genomic_DNA"/>
</dbReference>
<reference evidence="3 4" key="1">
    <citation type="journal article" date="2014" name="BMC Genomics">
        <title>Nucleomorph and plastid genome sequences of the chlorarachniophyte Lotharella oceanica: convergent reductive evolution and frequent recombination in nucleomorph-bearing algae.</title>
        <authorList>
            <person name="Tanifuji G."/>
            <person name="Onodera N.T."/>
            <person name="Brown M.W."/>
            <person name="Curtis B.A."/>
            <person name="Roger A.J."/>
            <person name="Ka-Shu Wong G."/>
            <person name="Melkonian M."/>
            <person name="Archibald J.M."/>
        </authorList>
    </citation>
    <scope>NUCLEOTIDE SEQUENCE [LARGE SCALE GENOMIC DNA]</scope>
    <source>
        <strain evidence="3 4">CCMP622</strain>
    </source>
</reference>
<proteinExistence type="predicted"/>
<evidence type="ECO:0000313" key="3">
    <source>
        <dbReference type="EMBL" id="AIB09546.1"/>
    </source>
</evidence>
<accession>A0A060D6C0</accession>
<organism evidence="3 4">
    <name type="scientific">Lotharella oceanica</name>
    <dbReference type="NCBI Taxonomy" id="641309"/>
    <lineage>
        <taxon>Eukaryota</taxon>
        <taxon>Sar</taxon>
        <taxon>Rhizaria</taxon>
        <taxon>Cercozoa</taxon>
        <taxon>Chlorarachniophyceae</taxon>
        <taxon>Lotharella</taxon>
    </lineage>
</organism>
<dbReference type="InterPro" id="IPR036612">
    <property type="entry name" value="KH_dom_type_1_sf"/>
</dbReference>
<dbReference type="AlphaFoldDB" id="A0A060D6C0"/>
<dbReference type="GO" id="GO:0003723">
    <property type="term" value="F:RNA binding"/>
    <property type="evidence" value="ECO:0007669"/>
    <property type="project" value="UniProtKB-KW"/>
</dbReference>
<keyword evidence="1" id="KW-0694">RNA-binding</keyword>
<feature type="domain" description="PNO1 second type I KH" evidence="2">
    <location>
        <begin position="92"/>
        <end position="155"/>
    </location>
</feature>
<geneLocation type="nucleomorph" evidence="3"/>
<dbReference type="GO" id="GO:0005634">
    <property type="term" value="C:nucleus"/>
    <property type="evidence" value="ECO:0007669"/>
    <property type="project" value="TreeGrafter"/>
</dbReference>
<dbReference type="Pfam" id="PF22891">
    <property type="entry name" value="KH_PNO1_2nd"/>
    <property type="match status" value="1"/>
</dbReference>
<gene>
    <name evidence="3" type="ORF">M951_chr160</name>
</gene>
<keyword evidence="3" id="KW-0542">Nucleomorph</keyword>
<sequence>MINNHFLNIQLNTHEINSLFQKWKNFKNFTEKLFKIKIFMNIKSKKIEFKSSYKLISLNWFMIKKYTEAVIIGFPVTEASLMLFYDNIYVKSIRLKNNIRNKKKFSRINSLFIGKKGVVKMNIEINAKVRLIIAHSQIHLMGTYKNIKKAELIISNL</sequence>
<evidence type="ECO:0000256" key="1">
    <source>
        <dbReference type="ARBA" id="ARBA00022884"/>
    </source>
</evidence>
<name>A0A060D6C0_9EUKA</name>
<dbReference type="Gene3D" id="3.30.1370.10">
    <property type="entry name" value="K Homology domain, type 1"/>
    <property type="match status" value="1"/>
</dbReference>
<dbReference type="SUPFAM" id="SSF54791">
    <property type="entry name" value="Eukaryotic type KH-domain (KH-domain type I)"/>
    <property type="match status" value="1"/>
</dbReference>
<dbReference type="PANTHER" id="PTHR12826">
    <property type="entry name" value="RIBONUCLEASE Y"/>
    <property type="match status" value="1"/>
</dbReference>